<dbReference type="AlphaFoldDB" id="A0A3B0U669"/>
<evidence type="ECO:0000256" key="3">
    <source>
        <dbReference type="ARBA" id="ARBA00022605"/>
    </source>
</evidence>
<dbReference type="InterPro" id="IPR001240">
    <property type="entry name" value="PRAI_dom"/>
</dbReference>
<evidence type="ECO:0000313" key="8">
    <source>
        <dbReference type="EMBL" id="VAW23893.1"/>
    </source>
</evidence>
<accession>A0A3B0U669</accession>
<feature type="domain" description="N-(5'phosphoribosyl) anthranilate isomerase (PRAI)" evidence="7">
    <location>
        <begin position="117"/>
        <end position="228"/>
    </location>
</feature>
<dbReference type="InterPro" id="IPR044643">
    <property type="entry name" value="TrpF_fam"/>
</dbReference>
<evidence type="ECO:0000256" key="5">
    <source>
        <dbReference type="ARBA" id="ARBA00023141"/>
    </source>
</evidence>
<reference evidence="8" key="1">
    <citation type="submission" date="2018-06" db="EMBL/GenBank/DDBJ databases">
        <authorList>
            <person name="Zhirakovskaya E."/>
        </authorList>
    </citation>
    <scope>NUCLEOTIDE SEQUENCE</scope>
</reference>
<dbReference type="GO" id="GO:0004640">
    <property type="term" value="F:phosphoribosylanthranilate isomerase activity"/>
    <property type="evidence" value="ECO:0007669"/>
    <property type="project" value="UniProtKB-EC"/>
</dbReference>
<evidence type="ECO:0000256" key="1">
    <source>
        <dbReference type="ARBA" id="ARBA00004664"/>
    </source>
</evidence>
<keyword evidence="5" id="KW-0057">Aromatic amino acid biosynthesis</keyword>
<evidence type="ECO:0000256" key="2">
    <source>
        <dbReference type="ARBA" id="ARBA00012572"/>
    </source>
</evidence>
<dbReference type="InterPro" id="IPR011060">
    <property type="entry name" value="RibuloseP-bd_barrel"/>
</dbReference>
<dbReference type="PANTHER" id="PTHR42894:SF1">
    <property type="entry name" value="N-(5'-PHOSPHORIBOSYL)ANTHRANILATE ISOMERASE"/>
    <property type="match status" value="1"/>
</dbReference>
<comment type="pathway">
    <text evidence="1">Amino-acid biosynthesis; L-tryptophan biosynthesis; L-tryptophan from chorismate: step 3/5.</text>
</comment>
<proteinExistence type="inferred from homology"/>
<evidence type="ECO:0000256" key="6">
    <source>
        <dbReference type="ARBA" id="ARBA00023235"/>
    </source>
</evidence>
<feature type="domain" description="N-(5'phosphoribosyl) anthranilate isomerase (PRAI)" evidence="7">
    <location>
        <begin position="4"/>
        <end position="91"/>
    </location>
</feature>
<dbReference type="InterPro" id="IPR013785">
    <property type="entry name" value="Aldolase_TIM"/>
</dbReference>
<evidence type="ECO:0000256" key="4">
    <source>
        <dbReference type="ARBA" id="ARBA00022822"/>
    </source>
</evidence>
<dbReference type="CDD" id="cd00405">
    <property type="entry name" value="PRAI"/>
    <property type="match status" value="1"/>
</dbReference>
<dbReference type="PANTHER" id="PTHR42894">
    <property type="entry name" value="N-(5'-PHOSPHORIBOSYL)ANTHRANILATE ISOMERASE"/>
    <property type="match status" value="1"/>
</dbReference>
<dbReference type="UniPathway" id="UPA00035">
    <property type="reaction ID" value="UER00042"/>
</dbReference>
<evidence type="ECO:0000259" key="7">
    <source>
        <dbReference type="Pfam" id="PF00697"/>
    </source>
</evidence>
<dbReference type="EMBL" id="UOER01000219">
    <property type="protein sequence ID" value="VAW23893.1"/>
    <property type="molecule type" value="Genomic_DNA"/>
</dbReference>
<organism evidence="8">
    <name type="scientific">hydrothermal vent metagenome</name>
    <dbReference type="NCBI Taxonomy" id="652676"/>
    <lineage>
        <taxon>unclassified sequences</taxon>
        <taxon>metagenomes</taxon>
        <taxon>ecological metagenomes</taxon>
    </lineage>
</organism>
<keyword evidence="3" id="KW-0028">Amino-acid biosynthesis</keyword>
<gene>
    <name evidence="8" type="ORF">MNBD_BACTEROID04-499</name>
</gene>
<sequence length="231" mass="26616">MKIKVCGMRNQENVLSLLALKPDFVGFIFYPKSKRYVTQFPQVKFPEKTKKVGVFVNENIEIILEKVKKYKLDTVQLHGNETPEFCQKLINTFTERSRSEKIRHSVPITIGIVSESSSIEIIKAFSVDENFNFNTTQGYEEVCNYFLFDTKGKKYGGNGLKFNWEILQKYKGKVPFLLSGGISKEDSTEILSFLRRQESKLCIGIDINSGFEIEPALKDIEKIKEFKNNLI</sequence>
<name>A0A3B0U669_9ZZZZ</name>
<dbReference type="Gene3D" id="3.20.20.70">
    <property type="entry name" value="Aldolase class I"/>
    <property type="match status" value="1"/>
</dbReference>
<dbReference type="HAMAP" id="MF_00135">
    <property type="entry name" value="PRAI"/>
    <property type="match status" value="1"/>
</dbReference>
<dbReference type="EC" id="5.3.1.24" evidence="2"/>
<dbReference type="SUPFAM" id="SSF51366">
    <property type="entry name" value="Ribulose-phoshate binding barrel"/>
    <property type="match status" value="1"/>
</dbReference>
<keyword evidence="6 8" id="KW-0413">Isomerase</keyword>
<dbReference type="GO" id="GO:0000162">
    <property type="term" value="P:L-tryptophan biosynthetic process"/>
    <property type="evidence" value="ECO:0007669"/>
    <property type="project" value="UniProtKB-UniPathway"/>
</dbReference>
<keyword evidence="4" id="KW-0822">Tryptophan biosynthesis</keyword>
<protein>
    <recommendedName>
        <fullName evidence="2">phosphoribosylanthranilate isomerase</fullName>
        <ecNumber evidence="2">5.3.1.24</ecNumber>
    </recommendedName>
</protein>
<dbReference type="Pfam" id="PF00697">
    <property type="entry name" value="PRAI"/>
    <property type="match status" value="2"/>
</dbReference>